<comment type="caution">
    <text evidence="1">The sequence shown here is derived from an EMBL/GenBank/DDBJ whole genome shotgun (WGS) entry which is preliminary data.</text>
</comment>
<evidence type="ECO:0000313" key="2">
    <source>
        <dbReference type="Proteomes" id="UP000247727"/>
    </source>
</evidence>
<evidence type="ECO:0000313" key="1">
    <source>
        <dbReference type="EMBL" id="PYF12006.1"/>
    </source>
</evidence>
<proteinExistence type="predicted"/>
<dbReference type="OrthoDB" id="9801242at2"/>
<name>A0A318U6J2_9RHOB</name>
<accession>A0A318U6J2</accession>
<dbReference type="Gene3D" id="1.10.238.160">
    <property type="match status" value="1"/>
</dbReference>
<dbReference type="AlphaFoldDB" id="A0A318U6J2"/>
<protein>
    <submittedName>
        <fullName evidence="1">AlpA family transcriptional regulator</fullName>
    </submittedName>
</protein>
<gene>
    <name evidence="1" type="ORF">C8J30_102321</name>
</gene>
<reference evidence="1 2" key="1">
    <citation type="submission" date="2018-06" db="EMBL/GenBank/DDBJ databases">
        <title>Genomic Encyclopedia of Type Strains, Phase III (KMG-III): the genomes of soil and plant-associated and newly described type strains.</title>
        <authorList>
            <person name="Whitman W."/>
        </authorList>
    </citation>
    <scope>NUCLEOTIDE SEQUENCE [LARGE SCALE GENOMIC DNA]</scope>
    <source>
        <strain evidence="1 2">JA737</strain>
    </source>
</reference>
<keyword evidence="2" id="KW-1185">Reference proteome</keyword>
<dbReference type="EMBL" id="QJTK01000002">
    <property type="protein sequence ID" value="PYF12006.1"/>
    <property type="molecule type" value="Genomic_DNA"/>
</dbReference>
<dbReference type="Proteomes" id="UP000247727">
    <property type="component" value="Unassembled WGS sequence"/>
</dbReference>
<sequence>MVSTDPLIRDTDGAFILGCSKATFWRRVAEGIVPQPIRIGRTSRWRRSEIEAVVATAAAKRDAA</sequence>
<organism evidence="1 2">
    <name type="scientific">Rhodobacter viridis</name>
    <dbReference type="NCBI Taxonomy" id="1054202"/>
    <lineage>
        <taxon>Bacteria</taxon>
        <taxon>Pseudomonadati</taxon>
        <taxon>Pseudomonadota</taxon>
        <taxon>Alphaproteobacteria</taxon>
        <taxon>Rhodobacterales</taxon>
        <taxon>Rhodobacter group</taxon>
        <taxon>Rhodobacter</taxon>
    </lineage>
</organism>